<dbReference type="GO" id="GO:0016020">
    <property type="term" value="C:membrane"/>
    <property type="evidence" value="ECO:0007669"/>
    <property type="project" value="InterPro"/>
</dbReference>
<name>A0A7S1GLT6_CYCTE</name>
<evidence type="ECO:0000256" key="1">
    <source>
        <dbReference type="ARBA" id="ARBA00007677"/>
    </source>
</evidence>
<dbReference type="Pfam" id="PF01793">
    <property type="entry name" value="Glyco_transf_15"/>
    <property type="match status" value="1"/>
</dbReference>
<dbReference type="PANTHER" id="PTHR31121:SF6">
    <property type="entry name" value="ALPHA-1,2 MANNOSYLTRANSFERASE KTR1"/>
    <property type="match status" value="1"/>
</dbReference>
<dbReference type="GO" id="GO:0000032">
    <property type="term" value="P:cell wall mannoprotein biosynthetic process"/>
    <property type="evidence" value="ECO:0007669"/>
    <property type="project" value="TreeGrafter"/>
</dbReference>
<dbReference type="Gene3D" id="3.90.550.10">
    <property type="entry name" value="Spore Coat Polysaccharide Biosynthesis Protein SpsA, Chain A"/>
    <property type="match status" value="1"/>
</dbReference>
<dbReference type="EMBL" id="HBFW01014504">
    <property type="protein sequence ID" value="CAD8938170.1"/>
    <property type="molecule type" value="Transcribed_RNA"/>
</dbReference>
<reference evidence="3" key="1">
    <citation type="submission" date="2021-01" db="EMBL/GenBank/DDBJ databases">
        <authorList>
            <person name="Corre E."/>
            <person name="Pelletier E."/>
            <person name="Niang G."/>
            <person name="Scheremetjew M."/>
            <person name="Finn R."/>
            <person name="Kale V."/>
            <person name="Holt S."/>
            <person name="Cochrane G."/>
            <person name="Meng A."/>
            <person name="Brown T."/>
            <person name="Cohen L."/>
        </authorList>
    </citation>
    <scope>NUCLEOTIDE SEQUENCE</scope>
    <source>
        <strain evidence="3">ECT3854</strain>
    </source>
</reference>
<sequence>MRMDEESFILSPINYDLFDFMKSNNYAYGYRLCSYELSPGQKSWNEYTKQPQAAGVQPYSPFKGRCGFYNNFFIAEIDFFRSAPVYAFLQWADQQGCIYRDRLSDLVLQSIAVYSFCPPGRVHRFLDFTYEHVTRSQPSGCPWWGAIQAGYNDHQGQERIANWARVNVYEKKCQVQTPVHLYKVRVVDMMEPDLSPTFAHLPHHIAGRLRLAEVSAGLVDVVGKGELSGGALDVQV</sequence>
<dbReference type="AlphaFoldDB" id="A0A7S1GLT6"/>
<organism evidence="3">
    <name type="scientific">Cyclophora tenuis</name>
    <name type="common">Marine diatom</name>
    <dbReference type="NCBI Taxonomy" id="216820"/>
    <lineage>
        <taxon>Eukaryota</taxon>
        <taxon>Sar</taxon>
        <taxon>Stramenopiles</taxon>
        <taxon>Ochrophyta</taxon>
        <taxon>Bacillariophyta</taxon>
        <taxon>Fragilariophyceae</taxon>
        <taxon>Fragilariophycidae</taxon>
        <taxon>Cyclophorales</taxon>
        <taxon>Cyclophoraceae</taxon>
        <taxon>Cyclophora</taxon>
    </lineage>
</organism>
<dbReference type="InterPro" id="IPR029044">
    <property type="entry name" value="Nucleotide-diphossugar_trans"/>
</dbReference>
<keyword evidence="2" id="KW-0808">Transferase</keyword>
<dbReference type="PANTHER" id="PTHR31121">
    <property type="entry name" value="ALPHA-1,2 MANNOSYLTRANSFERASE KTR1"/>
    <property type="match status" value="1"/>
</dbReference>
<comment type="similarity">
    <text evidence="1">Belongs to the glycosyltransferase 15 family.</text>
</comment>
<dbReference type="GO" id="GO:0000026">
    <property type="term" value="F:alpha-1,2-mannosyltransferase activity"/>
    <property type="evidence" value="ECO:0007669"/>
    <property type="project" value="TreeGrafter"/>
</dbReference>
<evidence type="ECO:0000313" key="3">
    <source>
        <dbReference type="EMBL" id="CAD8938170.1"/>
    </source>
</evidence>
<protein>
    <submittedName>
        <fullName evidence="3">Uncharacterized protein</fullName>
    </submittedName>
</protein>
<evidence type="ECO:0000256" key="2">
    <source>
        <dbReference type="ARBA" id="ARBA00022679"/>
    </source>
</evidence>
<dbReference type="GO" id="GO:0005794">
    <property type="term" value="C:Golgi apparatus"/>
    <property type="evidence" value="ECO:0007669"/>
    <property type="project" value="TreeGrafter"/>
</dbReference>
<dbReference type="SUPFAM" id="SSF53448">
    <property type="entry name" value="Nucleotide-diphospho-sugar transferases"/>
    <property type="match status" value="1"/>
</dbReference>
<dbReference type="GO" id="GO:0006487">
    <property type="term" value="P:protein N-linked glycosylation"/>
    <property type="evidence" value="ECO:0007669"/>
    <property type="project" value="TreeGrafter"/>
</dbReference>
<proteinExistence type="inferred from homology"/>
<dbReference type="InterPro" id="IPR002685">
    <property type="entry name" value="Glyco_trans_15"/>
</dbReference>
<gene>
    <name evidence="3" type="ORF">CTEN0397_LOCUS9233</name>
</gene>
<accession>A0A7S1GLT6</accession>